<reference evidence="5 6" key="1">
    <citation type="submission" date="2023-09" db="EMBL/GenBank/DDBJ databases">
        <title>Whole genome shotgun sequencing (WGS) of Bosea sp. ZW T0_25, isolated from stored onions (Allium cepa).</title>
        <authorList>
            <person name="Stoll D.A."/>
            <person name="Huch M."/>
        </authorList>
    </citation>
    <scope>NUCLEOTIDE SEQUENCE [LARGE SCALE GENOMIC DNA]</scope>
    <source>
        <strain evidence="5 6">ZW T0_25</strain>
    </source>
</reference>
<evidence type="ECO:0000256" key="3">
    <source>
        <dbReference type="ARBA" id="ARBA00023163"/>
    </source>
</evidence>
<evidence type="ECO:0000313" key="6">
    <source>
        <dbReference type="Proteomes" id="UP001254257"/>
    </source>
</evidence>
<dbReference type="PROSITE" id="PS00041">
    <property type="entry name" value="HTH_ARAC_FAMILY_1"/>
    <property type="match status" value="1"/>
</dbReference>
<evidence type="ECO:0000259" key="4">
    <source>
        <dbReference type="PROSITE" id="PS01124"/>
    </source>
</evidence>
<dbReference type="PANTHER" id="PTHR43280">
    <property type="entry name" value="ARAC-FAMILY TRANSCRIPTIONAL REGULATOR"/>
    <property type="match status" value="1"/>
</dbReference>
<feature type="domain" description="HTH araC/xylS-type" evidence="4">
    <location>
        <begin position="215"/>
        <end position="313"/>
    </location>
</feature>
<keyword evidence="3" id="KW-0804">Transcription</keyword>
<comment type="caution">
    <text evidence="5">The sequence shown here is derived from an EMBL/GenBank/DDBJ whole genome shotgun (WGS) entry which is preliminary data.</text>
</comment>
<dbReference type="PRINTS" id="PR00032">
    <property type="entry name" value="HTHARAC"/>
</dbReference>
<gene>
    <name evidence="5" type="ORF">RKE40_03000</name>
</gene>
<dbReference type="EMBL" id="JAWDID010000003">
    <property type="protein sequence ID" value="MDU0338826.1"/>
    <property type="molecule type" value="Genomic_DNA"/>
</dbReference>
<keyword evidence="6" id="KW-1185">Reference proteome</keyword>
<dbReference type="Gene3D" id="1.10.10.60">
    <property type="entry name" value="Homeodomain-like"/>
    <property type="match status" value="1"/>
</dbReference>
<dbReference type="PROSITE" id="PS01124">
    <property type="entry name" value="HTH_ARAC_FAMILY_2"/>
    <property type="match status" value="1"/>
</dbReference>
<evidence type="ECO:0000256" key="1">
    <source>
        <dbReference type="ARBA" id="ARBA00023015"/>
    </source>
</evidence>
<keyword evidence="1" id="KW-0805">Transcription regulation</keyword>
<dbReference type="SUPFAM" id="SSF46689">
    <property type="entry name" value="Homeodomain-like"/>
    <property type="match status" value="1"/>
</dbReference>
<accession>A0ABU3S273</accession>
<keyword evidence="2" id="KW-0238">DNA-binding</keyword>
<organism evidence="5 6">
    <name type="scientific">Bosea rubneri</name>
    <dbReference type="NCBI Taxonomy" id="3075434"/>
    <lineage>
        <taxon>Bacteria</taxon>
        <taxon>Pseudomonadati</taxon>
        <taxon>Pseudomonadota</taxon>
        <taxon>Alphaproteobacteria</taxon>
        <taxon>Hyphomicrobiales</taxon>
        <taxon>Boseaceae</taxon>
        <taxon>Bosea</taxon>
    </lineage>
</organism>
<dbReference type="InterPro" id="IPR018060">
    <property type="entry name" value="HTH_AraC"/>
</dbReference>
<dbReference type="InterPro" id="IPR018062">
    <property type="entry name" value="HTH_AraC-typ_CS"/>
</dbReference>
<sequence>MEHFRFSTDDVGVDQALAYWADGVLPQLEAQLVDADRRGFTCSLSGRRRAELAIGNVAIASYSGVWRENARLIGCTDSARVFRVHQGLLHLQDRSGSTWQVKPGEAFISGPDALISYAIAPVAAGGVAMIADMTTIPLKQLQKYGALISRDLAHHLAINSRTALFNHYVDTLRSEQTQDVDLKRLIHNFTELTAITLTGEGDAIDSTPGLDAHFARAARLIRDRFRDGNLTAAKAAKLLGLSERALFKAFELRERSFHQMLVDERLVFSARRLRASDENVTSIAYEAGFESVSTFNRNFRFRFGMSPTDYRASIGVLCV</sequence>
<evidence type="ECO:0000256" key="2">
    <source>
        <dbReference type="ARBA" id="ARBA00023125"/>
    </source>
</evidence>
<dbReference type="PANTHER" id="PTHR43280:SF31">
    <property type="entry name" value="TRANSCRIPTIONAL REGULATORY PROTEIN"/>
    <property type="match status" value="1"/>
</dbReference>
<dbReference type="InterPro" id="IPR020449">
    <property type="entry name" value="Tscrpt_reg_AraC-type_HTH"/>
</dbReference>
<dbReference type="Proteomes" id="UP001254257">
    <property type="component" value="Unassembled WGS sequence"/>
</dbReference>
<dbReference type="InterPro" id="IPR009057">
    <property type="entry name" value="Homeodomain-like_sf"/>
</dbReference>
<protein>
    <submittedName>
        <fullName evidence="5">AraC family transcriptional regulator</fullName>
    </submittedName>
</protein>
<evidence type="ECO:0000313" key="5">
    <source>
        <dbReference type="EMBL" id="MDU0338826.1"/>
    </source>
</evidence>
<dbReference type="SMART" id="SM00342">
    <property type="entry name" value="HTH_ARAC"/>
    <property type="match status" value="1"/>
</dbReference>
<dbReference type="RefSeq" id="WP_316016763.1">
    <property type="nucleotide sequence ID" value="NZ_JAWDID010000003.1"/>
</dbReference>
<dbReference type="Pfam" id="PF12833">
    <property type="entry name" value="HTH_18"/>
    <property type="match status" value="1"/>
</dbReference>
<name>A0ABU3S273_9HYPH</name>
<proteinExistence type="predicted"/>